<feature type="transmembrane region" description="Helical" evidence="2">
    <location>
        <begin position="98"/>
        <end position="118"/>
    </location>
</feature>
<protein>
    <recommendedName>
        <fullName evidence="3">FecR protein domain-containing protein</fullName>
    </recommendedName>
</protein>
<gene>
    <name evidence="4" type="ORF">COS38_00375</name>
</gene>
<keyword evidence="2" id="KW-0812">Transmembrane</keyword>
<dbReference type="AlphaFoldDB" id="A0A2M7CJ54"/>
<keyword evidence="2" id="KW-0472">Membrane</keyword>
<proteinExistence type="predicted"/>
<feature type="transmembrane region" description="Helical" evidence="2">
    <location>
        <begin position="56"/>
        <end position="77"/>
    </location>
</feature>
<reference evidence="5" key="1">
    <citation type="submission" date="2017-09" db="EMBL/GenBank/DDBJ databases">
        <title>Depth-based differentiation of microbial function through sediment-hosted aquifers and enrichment of novel symbionts in the deep terrestrial subsurface.</title>
        <authorList>
            <person name="Probst A.J."/>
            <person name="Ladd B."/>
            <person name="Jarett J.K."/>
            <person name="Geller-Mcgrath D.E."/>
            <person name="Sieber C.M.K."/>
            <person name="Emerson J.B."/>
            <person name="Anantharaman K."/>
            <person name="Thomas B.C."/>
            <person name="Malmstrom R."/>
            <person name="Stieglmeier M."/>
            <person name="Klingl A."/>
            <person name="Woyke T."/>
            <person name="Ryan C.M."/>
            <person name="Banfield J.F."/>
        </authorList>
    </citation>
    <scope>NUCLEOTIDE SEQUENCE [LARGE SCALE GENOMIC DNA]</scope>
</reference>
<evidence type="ECO:0000313" key="4">
    <source>
        <dbReference type="EMBL" id="PIV25658.1"/>
    </source>
</evidence>
<feature type="region of interest" description="Disordered" evidence="1">
    <location>
        <begin position="338"/>
        <end position="411"/>
    </location>
</feature>
<evidence type="ECO:0000259" key="3">
    <source>
        <dbReference type="Pfam" id="PF04773"/>
    </source>
</evidence>
<evidence type="ECO:0000256" key="2">
    <source>
        <dbReference type="SAM" id="Phobius"/>
    </source>
</evidence>
<organism evidence="4 5">
    <name type="scientific">Candidatus Berkelbacteria bacterium CG03_land_8_20_14_0_80_40_36</name>
    <dbReference type="NCBI Taxonomy" id="1974509"/>
    <lineage>
        <taxon>Bacteria</taxon>
        <taxon>Candidatus Berkelbacteria</taxon>
    </lineage>
</organism>
<evidence type="ECO:0000313" key="5">
    <source>
        <dbReference type="Proteomes" id="UP000229966"/>
    </source>
</evidence>
<dbReference type="EMBL" id="PEUM01000011">
    <property type="protein sequence ID" value="PIV25658.1"/>
    <property type="molecule type" value="Genomic_DNA"/>
</dbReference>
<accession>A0A2M7CJ54</accession>
<dbReference type="InterPro" id="IPR006860">
    <property type="entry name" value="FecR"/>
</dbReference>
<name>A0A2M7CJ54_9BACT</name>
<feature type="domain" description="FecR protein" evidence="3">
    <location>
        <begin position="177"/>
        <end position="268"/>
    </location>
</feature>
<feature type="transmembrane region" description="Helical" evidence="2">
    <location>
        <begin position="33"/>
        <end position="50"/>
    </location>
</feature>
<dbReference type="PANTHER" id="PTHR38731">
    <property type="entry name" value="LIPL45-RELATED LIPOPROTEIN-RELATED"/>
    <property type="match status" value="1"/>
</dbReference>
<sequence length="638" mass="69064">MIISSASQVSYWAGRISFTPKQKIKQTKRKGTLLKYSGTLGFSKFIISLIRANKRITILIFCLNFCAIMCFNVIIILEGKINQKVINLLDNIKNNKKLVAIILVIALAIVALVLYFVFKSKQPREAENKIVSTLSEKQATDLKANLVILQGKVEVNLAGEPAWNSAENKQEIKVGSSIRTDENSSAVLSFEGGDLLALDSTSQIKITKMTSAEISIDQISGKSYSKIEKKDGKVFSVISSDIKATALGTEFSLSAKINEVVELIVFKSLVQAEYLGRKIQIAEMNKFSFNSKVGQYTKSAISDDDKKLAENYTGLMQKASETLANVEQPMVDTNVVASTASQAKPTATSSNNSSVNSNSGSSATSSSNESPSASTSSSSDNGSSGNTSSSESNNSNNANSTDNQNNRQTSTIPSTIFGQYSATSVDDILSALTLVFDDATGDFTEPGGGAPPNGVYHYSPIDLDNLYLGVRDGRLYVKWTVDGELPTTRTAIDGNTIESLTYNIKISADENPDISNACGGTDVYMQINIAYHSDGQIWYNPWYSAICANTAPYNTDDDWKFQNTGNGQAHTYSSGIGKKSVAYSFALADLGSALNVGSSVKISIYSEAESDTFDHYSFEGNTDQSNQQVWHNWTVSEI</sequence>
<dbReference type="Proteomes" id="UP000229966">
    <property type="component" value="Unassembled WGS sequence"/>
</dbReference>
<evidence type="ECO:0000256" key="1">
    <source>
        <dbReference type="SAM" id="MobiDB-lite"/>
    </source>
</evidence>
<dbReference type="Pfam" id="PF04773">
    <property type="entry name" value="FecR"/>
    <property type="match status" value="1"/>
</dbReference>
<feature type="compositionally biased region" description="Low complexity" evidence="1">
    <location>
        <begin position="346"/>
        <end position="406"/>
    </location>
</feature>
<comment type="caution">
    <text evidence="4">The sequence shown here is derived from an EMBL/GenBank/DDBJ whole genome shotgun (WGS) entry which is preliminary data.</text>
</comment>
<keyword evidence="2" id="KW-1133">Transmembrane helix</keyword>
<dbReference type="Gene3D" id="2.60.120.1440">
    <property type="match status" value="1"/>
</dbReference>